<dbReference type="RefSeq" id="WP_138409944.1">
    <property type="nucleotide sequence ID" value="NZ_QLAE01000039.1"/>
</dbReference>
<name>A0A5R9QCF0_9GAMM</name>
<dbReference type="EMBL" id="QLAG01000017">
    <property type="protein sequence ID" value="TLX62796.1"/>
    <property type="molecule type" value="Genomic_DNA"/>
</dbReference>
<accession>A0A5R9QCF0</accession>
<sequence length="131" mass="14385">MSYNWDLILRLLHEVQTSANDTFKPRRYAEEHAQAMEAAGQPLPNLDHLRAEASDYESLLFEGKFIAARPTDEGGTGENFVLTERGAQLLRLLEAGAPASDGFRRQLDEKGEAALVPEVFDDIAARAAAGN</sequence>
<keyword evidence="2" id="KW-1185">Reference proteome</keyword>
<dbReference type="AlphaFoldDB" id="A0A5R9QCF0"/>
<proteinExistence type="predicted"/>
<dbReference type="Proteomes" id="UP000306753">
    <property type="component" value="Unassembled WGS sequence"/>
</dbReference>
<comment type="caution">
    <text evidence="1">The sequence shown here is derived from an EMBL/GenBank/DDBJ whole genome shotgun (WGS) entry which is preliminary data.</text>
</comment>
<dbReference type="OrthoDB" id="7018252at2"/>
<organism evidence="1 2">
    <name type="scientific">Stutzerimonas nosocomialis</name>
    <dbReference type="NCBI Taxonomy" id="1056496"/>
    <lineage>
        <taxon>Bacteria</taxon>
        <taxon>Pseudomonadati</taxon>
        <taxon>Pseudomonadota</taxon>
        <taxon>Gammaproteobacteria</taxon>
        <taxon>Pseudomonadales</taxon>
        <taxon>Pseudomonadaceae</taxon>
        <taxon>Stutzerimonas</taxon>
    </lineage>
</organism>
<evidence type="ECO:0000313" key="1">
    <source>
        <dbReference type="EMBL" id="TLX62796.1"/>
    </source>
</evidence>
<evidence type="ECO:0000313" key="2">
    <source>
        <dbReference type="Proteomes" id="UP000306753"/>
    </source>
</evidence>
<protein>
    <submittedName>
        <fullName evidence="1">Transcriptional regulator</fullName>
    </submittedName>
</protein>
<gene>
    <name evidence="1" type="ORF">DN820_14370</name>
</gene>
<reference evidence="1 2" key="1">
    <citation type="journal article" date="2017" name="Eur. J. Clin. Microbiol. Infect. Dis.">
        <title>Uncommonly isolated clinical Pseudomonas: identification and phylogenetic assignation.</title>
        <authorList>
            <person name="Mulet M."/>
            <person name="Gomila M."/>
            <person name="Ramirez A."/>
            <person name="Cardew S."/>
            <person name="Moore E.R."/>
            <person name="Lalucat J."/>
            <person name="Garcia-Valdes E."/>
        </authorList>
    </citation>
    <scope>NUCLEOTIDE SEQUENCE [LARGE SCALE GENOMIC DNA]</scope>
    <source>
        <strain evidence="1 2">SD129</strain>
    </source>
</reference>